<feature type="transmembrane region" description="Helical" evidence="2">
    <location>
        <begin position="48"/>
        <end position="66"/>
    </location>
</feature>
<evidence type="ECO:0008006" key="5">
    <source>
        <dbReference type="Google" id="ProtNLM"/>
    </source>
</evidence>
<feature type="region of interest" description="Disordered" evidence="1">
    <location>
        <begin position="139"/>
        <end position="202"/>
    </location>
</feature>
<accession>A0ABV8TYB7</accession>
<evidence type="ECO:0000256" key="1">
    <source>
        <dbReference type="SAM" id="MobiDB-lite"/>
    </source>
</evidence>
<comment type="caution">
    <text evidence="3">The sequence shown here is derived from an EMBL/GenBank/DDBJ whole genome shotgun (WGS) entry which is preliminary data.</text>
</comment>
<gene>
    <name evidence="3" type="ORF">ACFPET_11130</name>
</gene>
<dbReference type="Proteomes" id="UP001595823">
    <property type="component" value="Unassembled WGS sequence"/>
</dbReference>
<evidence type="ECO:0000313" key="4">
    <source>
        <dbReference type="Proteomes" id="UP001595823"/>
    </source>
</evidence>
<proteinExistence type="predicted"/>
<keyword evidence="2" id="KW-0812">Transmembrane</keyword>
<evidence type="ECO:0000313" key="3">
    <source>
        <dbReference type="EMBL" id="MFC4335754.1"/>
    </source>
</evidence>
<feature type="transmembrane region" description="Helical" evidence="2">
    <location>
        <begin position="78"/>
        <end position="100"/>
    </location>
</feature>
<evidence type="ECO:0000256" key="2">
    <source>
        <dbReference type="SAM" id="Phobius"/>
    </source>
</evidence>
<reference evidence="4" key="1">
    <citation type="journal article" date="2019" name="Int. J. Syst. Evol. Microbiol.">
        <title>The Global Catalogue of Microorganisms (GCM) 10K type strain sequencing project: providing services to taxonomists for standard genome sequencing and annotation.</title>
        <authorList>
            <consortium name="The Broad Institute Genomics Platform"/>
            <consortium name="The Broad Institute Genome Sequencing Center for Infectious Disease"/>
            <person name="Wu L."/>
            <person name="Ma J."/>
        </authorList>
    </citation>
    <scope>NUCLEOTIDE SEQUENCE [LARGE SCALE GENOMIC DNA]</scope>
    <source>
        <strain evidence="4">IBRC-M 10908</strain>
    </source>
</reference>
<feature type="transmembrane region" description="Helical" evidence="2">
    <location>
        <begin position="20"/>
        <end position="41"/>
    </location>
</feature>
<keyword evidence="4" id="KW-1185">Reference proteome</keyword>
<keyword evidence="2" id="KW-0472">Membrane</keyword>
<sequence length="313" mass="33340">MNAPSAHRPPIGLNIASWAWVLSIVPFLGLATPLIFLIGAVRRPTWPMWLSVAGHATAWTIAMAHVDPDKVDSTELGALVIILVEWLGALVQAVIMRRYIWYPPADRRRDPAALRTHPVDAAPAWPADVNTDAGRAGQAAYAMPAGPPGPYGTGSGATPANPSNPVKRGSPPAPVETAAQEARTGPGNPVPGDPNAPTGALVPDGAALLRQEEEQRRQAREMVDRDPLLAKRFAIGRPDVPGRRFPDGGLVDINHVPLEVLCGLLGLDQSAAEDIRRRVARKGAFKNLGELALEIPVPPDDLGRLGEYAVFLP</sequence>
<dbReference type="EMBL" id="JBHSDK010000015">
    <property type="protein sequence ID" value="MFC4335754.1"/>
    <property type="molecule type" value="Genomic_DNA"/>
</dbReference>
<name>A0ABV8TYB7_9ACTN</name>
<protein>
    <recommendedName>
        <fullName evidence="5">Helix-hairpin-helix motif-containing protein</fullName>
    </recommendedName>
</protein>
<keyword evidence="2" id="KW-1133">Transmembrane helix</keyword>
<dbReference type="RefSeq" id="WP_380620928.1">
    <property type="nucleotide sequence ID" value="NZ_JBHSDK010000015.1"/>
</dbReference>
<organism evidence="3 4">
    <name type="scientific">Salininema proteolyticum</name>
    <dbReference type="NCBI Taxonomy" id="1607685"/>
    <lineage>
        <taxon>Bacteria</taxon>
        <taxon>Bacillati</taxon>
        <taxon>Actinomycetota</taxon>
        <taxon>Actinomycetes</taxon>
        <taxon>Glycomycetales</taxon>
        <taxon>Glycomycetaceae</taxon>
        <taxon>Salininema</taxon>
    </lineage>
</organism>